<dbReference type="KEGG" id="pars:DRW48_10540"/>
<keyword evidence="2" id="KW-1185">Reference proteome</keyword>
<reference evidence="2" key="1">
    <citation type="submission" date="2018-07" db="EMBL/GenBank/DDBJ databases">
        <title>Genome sequencing of Paracoccus sp. SC2-6.</title>
        <authorList>
            <person name="Heo J."/>
            <person name="Kim S.-J."/>
            <person name="Kwon S.-W."/>
        </authorList>
    </citation>
    <scope>NUCLEOTIDE SEQUENCE [LARGE SCALE GENOMIC DNA]</scope>
    <source>
        <strain evidence="2">SC2-6</strain>
    </source>
</reference>
<evidence type="ECO:0000313" key="1">
    <source>
        <dbReference type="EMBL" id="AXC50072.1"/>
    </source>
</evidence>
<evidence type="ECO:0000313" key="2">
    <source>
        <dbReference type="Proteomes" id="UP000252023"/>
    </source>
</evidence>
<dbReference type="EMBL" id="CP030918">
    <property type="protein sequence ID" value="AXC50072.1"/>
    <property type="molecule type" value="Genomic_DNA"/>
</dbReference>
<proteinExistence type="predicted"/>
<organism evidence="1 2">
    <name type="scientific">Paracoccus suum</name>
    <dbReference type="NCBI Taxonomy" id="2259340"/>
    <lineage>
        <taxon>Bacteria</taxon>
        <taxon>Pseudomonadati</taxon>
        <taxon>Pseudomonadota</taxon>
        <taxon>Alphaproteobacteria</taxon>
        <taxon>Rhodobacterales</taxon>
        <taxon>Paracoccaceae</taxon>
        <taxon>Paracoccus</taxon>
    </lineage>
</organism>
<sequence>MPQVVGTWIINAAVASGALASATGIGAALISAGAALAFNAAIAKIFAPKGPKPKDLQNELRQSDAPRVRYLGTNRASGAVLFWDWRSVGSKRVLFKLIAIAQGGMTDVRRWWLNDVEVTVVSEGVTGGIGDRVPDYGGNVNLRWRSGKGSFIDGGQYPSLLSAVTEWTAAHKATRVGTILAEFKSVSSEDAIEVYPGGEPKVLVEFDGDIANAPGRTPTHTLNLAWQLYDIITHADHGWLAPSEMDDASWALAVSDSFQTVPSAGGTTRARYLGGGGYQLAEPLKDVAQRWLDGMDGHLFLTTDGKLGMRVGKWRPPTYTITEDKIVSWDGGSGRDGLDVVATLVPKFTSPENMYQETSADPWEDPVALARYGEVAPKEIDLPVVQHHGQARRIAKRRAAAMNPKWRFTINLRFWGLLLYEEENVYLHMPRIGINNQPFAIRRWQCDMNGGDQVVTVTLEHVRPEADDWTAAEEGTAPVAAKATPGPKVVPTISIISTTVVTGLGSPYVRTTFTQPAGESVIGQYRRAGSVDPWTEMIREGTAGGVMRTQALFDREPIDMRFGVRRASWGTAIVGTWTEVNNIEVVANGTPPAPPTVVSWSGGIGTAVSVTFRPDLGANYSRTSLYRGEPDSAFASAAQIATTYATGAEVTIGGGTVPTGGAKYWLRSENASNVASAEVLVANIS</sequence>
<dbReference type="AlphaFoldDB" id="A0A344PL17"/>
<dbReference type="RefSeq" id="WP_114076391.1">
    <property type="nucleotide sequence ID" value="NZ_CP030918.1"/>
</dbReference>
<dbReference type="OrthoDB" id="7357280at2"/>
<accession>A0A344PL17</accession>
<gene>
    <name evidence="1" type="ORF">DRW48_10540</name>
</gene>
<name>A0A344PL17_9RHOB</name>
<protein>
    <submittedName>
        <fullName evidence="1">Uncharacterized protein</fullName>
    </submittedName>
</protein>
<dbReference type="Proteomes" id="UP000252023">
    <property type="component" value="Chromosome"/>
</dbReference>